<keyword evidence="2" id="KW-0472">Membrane</keyword>
<evidence type="ECO:0000256" key="2">
    <source>
        <dbReference type="SAM" id="Phobius"/>
    </source>
</evidence>
<feature type="signal peptide" evidence="3">
    <location>
        <begin position="1"/>
        <end position="28"/>
    </location>
</feature>
<reference evidence="5 6" key="1">
    <citation type="submission" date="2018-06" db="EMBL/GenBank/DDBJ databases">
        <title>Noncontiguous genome sequence of Ruminococcaceae bacterium ASD2818.</title>
        <authorList>
            <person name="Chaplin A.V."/>
            <person name="Sokolova S.R."/>
            <person name="Kochetkova T.O."/>
            <person name="Goltsov A.Y."/>
            <person name="Trofimov D.Y."/>
            <person name="Efimov B.A."/>
        </authorList>
    </citation>
    <scope>NUCLEOTIDE SEQUENCE [LARGE SCALE GENOMIC DNA]</scope>
    <source>
        <strain evidence="5 6">ASD2818</strain>
    </source>
</reference>
<dbReference type="Proteomes" id="UP000249377">
    <property type="component" value="Unassembled WGS sequence"/>
</dbReference>
<evidence type="ECO:0000256" key="1">
    <source>
        <dbReference type="SAM" id="MobiDB-lite"/>
    </source>
</evidence>
<name>A0A328UEW1_9FIRM</name>
<dbReference type="InterPro" id="IPR011493">
    <property type="entry name" value="GLUG"/>
</dbReference>
<proteinExistence type="predicted"/>
<keyword evidence="6" id="KW-1185">Reference proteome</keyword>
<dbReference type="EMBL" id="QLYR01000004">
    <property type="protein sequence ID" value="RAQ28761.1"/>
    <property type="molecule type" value="Genomic_DNA"/>
</dbReference>
<comment type="caution">
    <text evidence="5">The sequence shown here is derived from an EMBL/GenBank/DDBJ whole genome shotgun (WGS) entry which is preliminary data.</text>
</comment>
<keyword evidence="3" id="KW-0732">Signal</keyword>
<dbReference type="SUPFAM" id="SSF51126">
    <property type="entry name" value="Pectin lyase-like"/>
    <property type="match status" value="1"/>
</dbReference>
<dbReference type="AlphaFoldDB" id="A0A328UEW1"/>
<keyword evidence="2" id="KW-0812">Transmembrane</keyword>
<dbReference type="Gene3D" id="2.160.20.110">
    <property type="match status" value="1"/>
</dbReference>
<gene>
    <name evidence="5" type="ORF">DPQ25_08190</name>
</gene>
<dbReference type="RefSeq" id="WP_112332683.1">
    <property type="nucleotide sequence ID" value="NZ_QLYR01000004.1"/>
</dbReference>
<sequence>MKERSRKISAIFLVFCLLFSVVTGSAMAAAPSDGVPEGYTAITNEAELRAIAGDMDGKYILMNDITLSADWTPLGLGDSQAREVEEFTGTAFTGVLDGNGKTITGMSCTLPSYIMVGMFAQNKGVIRNLTLKDADINGRTWVGGFAGVNSGVIENCTVTGSTVAGREGSAPAQEYNYVGGSQIGGLAGWNQSGGAISKSALLESSVHGNRYVGGIAGVNNGQISQTFVRDCTREEGNWIGSKYYKDNSAASNALKMHLNYLITLVNSGQASGTNAPYMYTGGLVGANQSNNGTGTVQNCYVTNTQINAIDAFGELIGVNWGKVVNSYSAENGLAYYNYFSNSQINWTPDYASRNLYNSGGTVTGVHYYASSSLDLRGAGTKHYSGAGMKEQATYAGWDFTGIWTLGSEAAINYGYPVFGVTEAGPEAPAEEELAELLEGNAVKIDCTNEAVSHADRTYGLLAGGYTAGAVQGDAQSGYTCTVTVSPAKYVEQYGKDTGAAHVLAPESQGSRDIVLEYDQDAKAWRVQADTAPAVYTVVCETPAVTPEGPAEEELAELLEGNAVKIDCTNEAVSHADRTYGLLAGGYTAGAVQGDAQSGYTCTVTVSPAKYVEQYGKDTGAAHVLAPESQGSRDIVLEYDQDAKAWRVQADTAPVVYTVVCETPAVTPEGPAEEEPGDPDNPEDPQPPVQTGENSPAAWSLALIGTACAAGAAALALRRRAVQR</sequence>
<feature type="region of interest" description="Disordered" evidence="1">
    <location>
        <begin position="665"/>
        <end position="696"/>
    </location>
</feature>
<dbReference type="Pfam" id="PF07581">
    <property type="entry name" value="Glug"/>
    <property type="match status" value="2"/>
</dbReference>
<evidence type="ECO:0000256" key="3">
    <source>
        <dbReference type="SAM" id="SignalP"/>
    </source>
</evidence>
<dbReference type="InterPro" id="IPR011050">
    <property type="entry name" value="Pectin_lyase_fold/virulence"/>
</dbReference>
<organism evidence="5 6">
    <name type="scientific">Hydrogeniiclostridium mannosilyticum</name>
    <dbReference type="NCBI Taxonomy" id="2764322"/>
    <lineage>
        <taxon>Bacteria</taxon>
        <taxon>Bacillati</taxon>
        <taxon>Bacillota</taxon>
        <taxon>Clostridia</taxon>
        <taxon>Eubacteriales</taxon>
        <taxon>Acutalibacteraceae</taxon>
        <taxon>Hydrogeniiclostridium</taxon>
    </lineage>
</organism>
<evidence type="ECO:0000313" key="6">
    <source>
        <dbReference type="Proteomes" id="UP000249377"/>
    </source>
</evidence>
<evidence type="ECO:0000259" key="4">
    <source>
        <dbReference type="Pfam" id="PF07581"/>
    </source>
</evidence>
<feature type="transmembrane region" description="Helical" evidence="2">
    <location>
        <begin position="696"/>
        <end position="716"/>
    </location>
</feature>
<feature type="compositionally biased region" description="Acidic residues" evidence="1">
    <location>
        <begin position="670"/>
        <end position="682"/>
    </location>
</feature>
<feature type="chain" id="PRO_5016319455" description="GLUG domain-containing protein" evidence="3">
    <location>
        <begin position="29"/>
        <end position="723"/>
    </location>
</feature>
<accession>A0A328UEW1</accession>
<keyword evidence="2" id="KW-1133">Transmembrane helix</keyword>
<feature type="domain" description="GLUG" evidence="4">
    <location>
        <begin position="278"/>
        <end position="304"/>
    </location>
</feature>
<feature type="domain" description="GLUG" evidence="4">
    <location>
        <begin position="142"/>
        <end position="163"/>
    </location>
</feature>
<evidence type="ECO:0000313" key="5">
    <source>
        <dbReference type="EMBL" id="RAQ28761.1"/>
    </source>
</evidence>
<protein>
    <recommendedName>
        <fullName evidence="4">GLUG domain-containing protein</fullName>
    </recommendedName>
</protein>